<keyword evidence="4 6" id="KW-1133">Transmembrane helix</keyword>
<evidence type="ECO:0000259" key="7">
    <source>
        <dbReference type="Pfam" id="PF03772"/>
    </source>
</evidence>
<organism evidence="8">
    <name type="scientific">Scrofimicrobium appendicitidis</name>
    <dbReference type="NCBI Taxonomy" id="3079930"/>
    <lineage>
        <taxon>Bacteria</taxon>
        <taxon>Bacillati</taxon>
        <taxon>Actinomycetota</taxon>
        <taxon>Actinomycetes</taxon>
        <taxon>Actinomycetales</taxon>
        <taxon>Actinomycetaceae</taxon>
        <taxon>Scrofimicrobium</taxon>
    </lineage>
</organism>
<feature type="transmembrane region" description="Helical" evidence="6">
    <location>
        <begin position="448"/>
        <end position="469"/>
    </location>
</feature>
<gene>
    <name evidence="8" type="ORF">SAC06_03950</name>
</gene>
<name>A0AAU7VAI5_9ACTO</name>
<dbReference type="GO" id="GO:0005886">
    <property type="term" value="C:plasma membrane"/>
    <property type="evidence" value="ECO:0007669"/>
    <property type="project" value="UniProtKB-SubCell"/>
</dbReference>
<dbReference type="NCBIfam" id="TIGR00360">
    <property type="entry name" value="ComEC_N-term"/>
    <property type="match status" value="1"/>
</dbReference>
<feature type="transmembrane region" description="Helical" evidence="6">
    <location>
        <begin position="420"/>
        <end position="441"/>
    </location>
</feature>
<evidence type="ECO:0000256" key="1">
    <source>
        <dbReference type="ARBA" id="ARBA00004651"/>
    </source>
</evidence>
<dbReference type="RefSeq" id="WP_350258919.1">
    <property type="nucleotide sequence ID" value="NZ_CP138335.1"/>
</dbReference>
<evidence type="ECO:0000256" key="2">
    <source>
        <dbReference type="ARBA" id="ARBA00022475"/>
    </source>
</evidence>
<evidence type="ECO:0000256" key="3">
    <source>
        <dbReference type="ARBA" id="ARBA00022692"/>
    </source>
</evidence>
<feature type="transmembrane region" description="Helical" evidence="6">
    <location>
        <begin position="12"/>
        <end position="33"/>
    </location>
</feature>
<accession>A0AAU7VAI5</accession>
<feature type="transmembrane region" description="Helical" evidence="6">
    <location>
        <begin position="61"/>
        <end position="81"/>
    </location>
</feature>
<dbReference type="InterPro" id="IPR052159">
    <property type="entry name" value="Competence_DNA_uptake"/>
</dbReference>
<feature type="transmembrane region" description="Helical" evidence="6">
    <location>
        <begin position="318"/>
        <end position="334"/>
    </location>
</feature>
<keyword evidence="3 6" id="KW-0812">Transmembrane</keyword>
<evidence type="ECO:0000256" key="5">
    <source>
        <dbReference type="ARBA" id="ARBA00023136"/>
    </source>
</evidence>
<feature type="transmembrane region" description="Helical" evidence="6">
    <location>
        <begin position="246"/>
        <end position="266"/>
    </location>
</feature>
<dbReference type="PANTHER" id="PTHR30619:SF7">
    <property type="entry name" value="BETA-LACTAMASE DOMAIN PROTEIN"/>
    <property type="match status" value="1"/>
</dbReference>
<feature type="transmembrane region" description="Helical" evidence="6">
    <location>
        <begin position="380"/>
        <end position="400"/>
    </location>
</feature>
<dbReference type="Pfam" id="PF03772">
    <property type="entry name" value="Competence"/>
    <property type="match status" value="1"/>
</dbReference>
<reference evidence="8" key="1">
    <citation type="submission" date="2023-11" db="EMBL/GenBank/DDBJ databases">
        <title>Scrofimicrobium hongkongense sp. nov., isolated from a patient with peritonitis.</title>
        <authorList>
            <person name="Lao H.Y."/>
            <person name="Wong A.Y.P."/>
            <person name="Ng T.L."/>
            <person name="Wong R.Y.L."/>
            <person name="Yau M.C.Y."/>
            <person name="Lam J.Y.W."/>
            <person name="Siu G.K.H."/>
        </authorList>
    </citation>
    <scope>NUCLEOTIDE SEQUENCE</scope>
    <source>
        <strain evidence="8">R131</strain>
    </source>
</reference>
<feature type="transmembrane region" description="Helical" evidence="6">
    <location>
        <begin position="481"/>
        <end position="498"/>
    </location>
</feature>
<evidence type="ECO:0000256" key="6">
    <source>
        <dbReference type="SAM" id="Phobius"/>
    </source>
</evidence>
<dbReference type="PANTHER" id="PTHR30619">
    <property type="entry name" value="DNA INTERNALIZATION/COMPETENCE PROTEIN COMEC/REC2"/>
    <property type="match status" value="1"/>
</dbReference>
<dbReference type="EMBL" id="CP138335">
    <property type="protein sequence ID" value="XBW08719.1"/>
    <property type="molecule type" value="Genomic_DNA"/>
</dbReference>
<evidence type="ECO:0000313" key="8">
    <source>
        <dbReference type="EMBL" id="XBW08719.1"/>
    </source>
</evidence>
<proteinExistence type="predicted"/>
<protein>
    <submittedName>
        <fullName evidence="8">ComEC/Rec2 family competence protein</fullName>
    </submittedName>
</protein>
<feature type="domain" description="ComEC/Rec2-related protein" evidence="7">
    <location>
        <begin position="224"/>
        <end position="492"/>
    </location>
</feature>
<dbReference type="AlphaFoldDB" id="A0AAU7VAI5"/>
<dbReference type="KEGG" id="sapp:SAC06_03950"/>
<comment type="subcellular location">
    <subcellularLocation>
        <location evidence="1">Cell membrane</location>
        <topology evidence="1">Multi-pass membrane protein</topology>
    </subcellularLocation>
</comment>
<keyword evidence="2" id="KW-1003">Cell membrane</keyword>
<evidence type="ECO:0000256" key="4">
    <source>
        <dbReference type="ARBA" id="ARBA00022989"/>
    </source>
</evidence>
<feature type="transmembrane region" description="Helical" evidence="6">
    <location>
        <begin position="340"/>
        <end position="359"/>
    </location>
</feature>
<keyword evidence="5 6" id="KW-0472">Membrane</keyword>
<dbReference type="InterPro" id="IPR004477">
    <property type="entry name" value="ComEC_N"/>
</dbReference>
<feature type="transmembrane region" description="Helical" evidence="6">
    <location>
        <begin position="271"/>
        <end position="288"/>
    </location>
</feature>
<sequence>MGEEARPRDYRLVPLAGAAWLGVVSALQGWGIAGVLGGELALACGWGWVWFRTDWGKKLRWLGLATGVALALGGVAGQLAARDYRADPAVQLSDGAQLRALVRLDSGAVLRATPWGQPEAVATGSITAVAEGDRWIRSGAQVRLSGSPDVLLNVGPGTTLRVSGRLERGFWEQPPRVGQVRVRTATVAAEPSAWLRWVGLVRNRMLDLCAGLPAPAGALVLGMSVGDRQLLDQDLSEAMRVASLTHLTAISGTHIAVAMAVISLVIPGWKWVRPLFLLAFLAVLIGVVGPTASVVRAAAMAALVIVGWWGYRSSQSQVALAAVVLGIVLLRPWMALQYGFTLSVLATAGIIFSGTRWADRLGRWSVSRWGKVMGERPLKWGSSAVAVSAAASLWVLPVLVTLNPWISLWAIPANVLATPAVAPTTILGLLAATTVTWAPTLADWCAKLAALPAGWISWVAQLFASLPAAKLPWPAGPTGPILAAILVGLVLGTIEFNWGRTGRHRHGR</sequence>